<reference evidence="3 4" key="1">
    <citation type="submission" date="2020-08" db="EMBL/GenBank/DDBJ databases">
        <title>Sequencing the genomes of 1000 actinobacteria strains.</title>
        <authorList>
            <person name="Klenk H.-P."/>
        </authorList>
    </citation>
    <scope>NUCLEOTIDE SEQUENCE [LARGE SCALE GENOMIC DNA]</scope>
    <source>
        <strain evidence="3 4">DSM 44551</strain>
    </source>
</reference>
<feature type="compositionally biased region" description="Basic and acidic residues" evidence="1">
    <location>
        <begin position="242"/>
        <end position="264"/>
    </location>
</feature>
<name>A0A7W8VCT8_9ACTN</name>
<evidence type="ECO:0000256" key="1">
    <source>
        <dbReference type="SAM" id="MobiDB-lite"/>
    </source>
</evidence>
<proteinExistence type="predicted"/>
<organism evidence="3 4">
    <name type="scientific">Nocardiopsis composta</name>
    <dbReference type="NCBI Taxonomy" id="157465"/>
    <lineage>
        <taxon>Bacteria</taxon>
        <taxon>Bacillati</taxon>
        <taxon>Actinomycetota</taxon>
        <taxon>Actinomycetes</taxon>
        <taxon>Streptosporangiales</taxon>
        <taxon>Nocardiopsidaceae</taxon>
        <taxon>Nocardiopsis</taxon>
    </lineage>
</organism>
<protein>
    <recommendedName>
        <fullName evidence="2">TIR domain-containing protein</fullName>
    </recommendedName>
</protein>
<dbReference type="Pfam" id="PF13676">
    <property type="entry name" value="TIR_2"/>
    <property type="match status" value="1"/>
</dbReference>
<evidence type="ECO:0000313" key="4">
    <source>
        <dbReference type="Proteomes" id="UP000572635"/>
    </source>
</evidence>
<dbReference type="GO" id="GO:0007165">
    <property type="term" value="P:signal transduction"/>
    <property type="evidence" value="ECO:0007669"/>
    <property type="project" value="InterPro"/>
</dbReference>
<keyword evidence="4" id="KW-1185">Reference proteome</keyword>
<dbReference type="RefSeq" id="WP_184390550.1">
    <property type="nucleotide sequence ID" value="NZ_BAAAJD010000007.1"/>
</dbReference>
<feature type="region of interest" description="Disordered" evidence="1">
    <location>
        <begin position="213"/>
        <end position="264"/>
    </location>
</feature>
<dbReference type="AlphaFoldDB" id="A0A7W8VCT8"/>
<gene>
    <name evidence="3" type="ORF">HDA36_001313</name>
</gene>
<dbReference type="Proteomes" id="UP000572635">
    <property type="component" value="Unassembled WGS sequence"/>
</dbReference>
<dbReference type="InterPro" id="IPR000157">
    <property type="entry name" value="TIR_dom"/>
</dbReference>
<dbReference type="Gene3D" id="3.40.50.10140">
    <property type="entry name" value="Toll/interleukin-1 receptor homology (TIR) domain"/>
    <property type="match status" value="1"/>
</dbReference>
<feature type="compositionally biased region" description="Polar residues" evidence="1">
    <location>
        <begin position="217"/>
        <end position="230"/>
    </location>
</feature>
<evidence type="ECO:0000259" key="2">
    <source>
        <dbReference type="Pfam" id="PF13676"/>
    </source>
</evidence>
<dbReference type="InterPro" id="IPR035897">
    <property type="entry name" value="Toll_tir_struct_dom_sf"/>
</dbReference>
<evidence type="ECO:0000313" key="3">
    <source>
        <dbReference type="EMBL" id="MBB5431229.1"/>
    </source>
</evidence>
<accession>A0A7W8VCT8</accession>
<comment type="caution">
    <text evidence="3">The sequence shown here is derived from an EMBL/GenBank/DDBJ whole genome shotgun (WGS) entry which is preliminary data.</text>
</comment>
<dbReference type="SUPFAM" id="SSF52200">
    <property type="entry name" value="Toll/Interleukin receptor TIR domain"/>
    <property type="match status" value="1"/>
</dbReference>
<sequence>MNSVFVNYRSSDEEASATLIERELSARFGADEIFRAGKSIRPGEDFERALLRAVHRCDLLLAVIGPRWLDAPGAAGGRALDDPDDWTRREIAEAFAYGITVVPVLVGDAGRLPAGSLPEDIAPLERCQYRRLNHRNAEADIELLAETVAELVPGLARRAPAAEEKAGGRGRNTFNGQARDVYQAGTVNEYRYGGIGSVSAEGGTVIGSAHGPVHTGSGDQINGTRVNGPQFNGGGVNYVAGDVKDGGRLNADVHDRRGSRERGE</sequence>
<dbReference type="EMBL" id="JACHDB010000001">
    <property type="protein sequence ID" value="MBB5431229.1"/>
    <property type="molecule type" value="Genomic_DNA"/>
</dbReference>
<feature type="domain" description="TIR" evidence="2">
    <location>
        <begin position="4"/>
        <end position="133"/>
    </location>
</feature>